<feature type="region of interest" description="Disordered" evidence="1">
    <location>
        <begin position="465"/>
        <end position="484"/>
    </location>
</feature>
<name>A0A8D0GM57_SPHPU</name>
<feature type="region of interest" description="Disordered" evidence="1">
    <location>
        <begin position="381"/>
        <end position="416"/>
    </location>
</feature>
<accession>A0A8D0GM57</accession>
<sequence>MDIQLEALQNIAENMEKDFSNTNLLIKTVEDLGLAAEPQLDGVSYFAEGVRVFKEARYFSHTVLEESMDEEEEVLKPEYSPSSYSTLQAHSASPSTSTANLPSGKKTSSGIHQIEELEESFSEDPLQITGLSGVTDIIADLVTEGSISGTELGLTKSQARKISRIQGTTFGRSQRTEKERREIQTWMKRKQKEKLAEYLQSVDEQREREHNPFNARKNVQFGLTSKEIKLNQKKKEEKDKALLSEHHSHRISQALTLMDEMLSDTVQFSSNEPRPLSKATRSPQDFRRQRFISPGGSRPGSRSLSANLAERRTAAQLGFGQTRSLSTPRRGLSHLGGTATVVLHKKASQGRVRSAADYPASCRQDRTYQATRRGMAADLNRRKMPLPGPTNQQQRWRKGPDATRQVSDQTSNRAALRKPPTIAAAIQTAETGVDDDTEQDSISVWSVPDNIQRILYGNNNSLLEDAPSHEVDHSPPSVDNVSESTGSILSKLDWNAVEAMVANVHFNDGV</sequence>
<evidence type="ECO:0000256" key="1">
    <source>
        <dbReference type="SAM" id="MobiDB-lite"/>
    </source>
</evidence>
<dbReference type="GO" id="GO:0060271">
    <property type="term" value="P:cilium assembly"/>
    <property type="evidence" value="ECO:0007669"/>
    <property type="project" value="TreeGrafter"/>
</dbReference>
<dbReference type="AlphaFoldDB" id="A0A8D0GM57"/>
<proteinExistence type="predicted"/>
<dbReference type="GO" id="GO:0035869">
    <property type="term" value="C:ciliary transition zone"/>
    <property type="evidence" value="ECO:0007669"/>
    <property type="project" value="TreeGrafter"/>
</dbReference>
<keyword evidence="3" id="KW-1185">Reference proteome</keyword>
<reference evidence="2" key="1">
    <citation type="submission" date="2025-08" db="UniProtKB">
        <authorList>
            <consortium name="Ensembl"/>
        </authorList>
    </citation>
    <scope>IDENTIFICATION</scope>
</reference>
<dbReference type="InterPro" id="IPR028236">
    <property type="entry name" value="CPLANE1"/>
</dbReference>
<dbReference type="PANTHER" id="PTHR14492:SF4">
    <property type="entry name" value="CILIOGENESIS AND PLANAR POLARITY EFFECTOR 1"/>
    <property type="match status" value="1"/>
</dbReference>
<dbReference type="GeneTree" id="ENSGT00800000124150"/>
<organism evidence="2 3">
    <name type="scientific">Sphenodon punctatus</name>
    <name type="common">Tuatara</name>
    <name type="synonym">Hatteria punctata</name>
    <dbReference type="NCBI Taxonomy" id="8508"/>
    <lineage>
        <taxon>Eukaryota</taxon>
        <taxon>Metazoa</taxon>
        <taxon>Chordata</taxon>
        <taxon>Craniata</taxon>
        <taxon>Vertebrata</taxon>
        <taxon>Euteleostomi</taxon>
        <taxon>Lepidosauria</taxon>
        <taxon>Sphenodontia</taxon>
        <taxon>Sphenodontidae</taxon>
        <taxon>Sphenodon</taxon>
    </lineage>
</organism>
<feature type="compositionally biased region" description="Polar residues" evidence="1">
    <location>
        <begin position="80"/>
        <end position="110"/>
    </location>
</feature>
<evidence type="ECO:0000313" key="2">
    <source>
        <dbReference type="Ensembl" id="ENSSPUP00000008731.1"/>
    </source>
</evidence>
<feature type="region of interest" description="Disordered" evidence="1">
    <location>
        <begin position="69"/>
        <end position="110"/>
    </location>
</feature>
<feature type="region of interest" description="Disordered" evidence="1">
    <location>
        <begin position="267"/>
        <end position="305"/>
    </location>
</feature>
<evidence type="ECO:0000313" key="3">
    <source>
        <dbReference type="Proteomes" id="UP000694392"/>
    </source>
</evidence>
<reference evidence="2" key="2">
    <citation type="submission" date="2025-09" db="UniProtKB">
        <authorList>
            <consortium name="Ensembl"/>
        </authorList>
    </citation>
    <scope>IDENTIFICATION</scope>
</reference>
<dbReference type="PANTHER" id="PTHR14492">
    <property type="entry name" value="JBTS17"/>
    <property type="match status" value="1"/>
</dbReference>
<feature type="compositionally biased region" description="Polar residues" evidence="1">
    <location>
        <begin position="404"/>
        <end position="413"/>
    </location>
</feature>
<protein>
    <submittedName>
        <fullName evidence="2">Uncharacterized protein</fullName>
    </submittedName>
</protein>
<dbReference type="Pfam" id="PF15392">
    <property type="entry name" value="Joubert"/>
    <property type="match status" value="1"/>
</dbReference>
<dbReference type="Proteomes" id="UP000694392">
    <property type="component" value="Unplaced"/>
</dbReference>
<dbReference type="Ensembl" id="ENSSPUT00000009312.1">
    <property type="protein sequence ID" value="ENSSPUP00000008731.1"/>
    <property type="gene ID" value="ENSSPUG00000006779.1"/>
</dbReference>
<feature type="compositionally biased region" description="Low complexity" evidence="1">
    <location>
        <begin position="293"/>
        <end position="303"/>
    </location>
</feature>